<dbReference type="InterPro" id="IPR007219">
    <property type="entry name" value="XnlR_reg_dom"/>
</dbReference>
<protein>
    <recommendedName>
        <fullName evidence="13">Transcription factor domain-containing protein</fullName>
    </recommendedName>
</protein>
<dbReference type="InterPro" id="IPR020843">
    <property type="entry name" value="ER"/>
</dbReference>
<feature type="domain" description="Enoyl reductase (ER)" evidence="9">
    <location>
        <begin position="8"/>
        <end position="366"/>
    </location>
</feature>
<dbReference type="STRING" id="5353.A0A1Q3ELK1"/>
<dbReference type="PANTHER" id="PTHR43161:SF9">
    <property type="entry name" value="SORBITOL DEHYDROGENASE"/>
    <property type="match status" value="1"/>
</dbReference>
<name>A0A1Q3ELK1_LENED</name>
<dbReference type="GO" id="GO:0006351">
    <property type="term" value="P:DNA-templated transcription"/>
    <property type="evidence" value="ECO:0007669"/>
    <property type="project" value="InterPro"/>
</dbReference>
<dbReference type="InterPro" id="IPR011032">
    <property type="entry name" value="GroES-like_sf"/>
</dbReference>
<dbReference type="Gene3D" id="3.40.50.720">
    <property type="entry name" value="NAD(P)-binding Rossmann-like Domain"/>
    <property type="match status" value="1"/>
</dbReference>
<dbReference type="SMART" id="SM00829">
    <property type="entry name" value="PKS_ER"/>
    <property type="match status" value="1"/>
</dbReference>
<dbReference type="CDD" id="cd00067">
    <property type="entry name" value="GAL4"/>
    <property type="match status" value="1"/>
</dbReference>
<keyword evidence="12" id="KW-1185">Reference proteome</keyword>
<dbReference type="GO" id="GO:0000981">
    <property type="term" value="F:DNA-binding transcription factor activity, RNA polymerase II-specific"/>
    <property type="evidence" value="ECO:0007669"/>
    <property type="project" value="InterPro"/>
</dbReference>
<dbReference type="SUPFAM" id="SSF50129">
    <property type="entry name" value="GroES-like"/>
    <property type="match status" value="1"/>
</dbReference>
<dbReference type="InterPro" id="IPR036291">
    <property type="entry name" value="NAD(P)-bd_dom_sf"/>
</dbReference>
<dbReference type="InterPro" id="IPR001138">
    <property type="entry name" value="Zn2Cys6_DnaBD"/>
</dbReference>
<dbReference type="PROSITE" id="PS00059">
    <property type="entry name" value="ADH_ZINC"/>
    <property type="match status" value="1"/>
</dbReference>
<gene>
    <name evidence="11" type="ORF">LENED_010133</name>
</gene>
<evidence type="ECO:0000256" key="6">
    <source>
        <dbReference type="ARBA" id="ARBA00023242"/>
    </source>
</evidence>
<dbReference type="PANTHER" id="PTHR43161">
    <property type="entry name" value="SORBITOL DEHYDROGENASE"/>
    <property type="match status" value="1"/>
</dbReference>
<feature type="region of interest" description="Disordered" evidence="8">
    <location>
        <begin position="1041"/>
        <end position="1107"/>
    </location>
</feature>
<reference evidence="11 12" key="2">
    <citation type="submission" date="2017-02" db="EMBL/GenBank/DDBJ databases">
        <title>A genome survey and senescence transcriptome analysis in Lentinula edodes.</title>
        <authorList>
            <person name="Sakamoto Y."/>
            <person name="Nakade K."/>
            <person name="Sato S."/>
            <person name="Yoshida Y."/>
            <person name="Miyazaki K."/>
            <person name="Natsume S."/>
            <person name="Konno N."/>
        </authorList>
    </citation>
    <scope>NUCLEOTIDE SEQUENCE [LARGE SCALE GENOMIC DNA]</scope>
    <source>
        <strain evidence="11 12">NBRC 111202</strain>
    </source>
</reference>
<dbReference type="AlphaFoldDB" id="A0A1Q3ELK1"/>
<evidence type="ECO:0000256" key="7">
    <source>
        <dbReference type="RuleBase" id="RU361277"/>
    </source>
</evidence>
<comment type="similarity">
    <text evidence="2 7">Belongs to the zinc-containing alcohol dehydrogenase family.</text>
</comment>
<dbReference type="Pfam" id="PF08240">
    <property type="entry name" value="ADH_N"/>
    <property type="match status" value="1"/>
</dbReference>
<evidence type="ECO:0000256" key="1">
    <source>
        <dbReference type="ARBA" id="ARBA00001947"/>
    </source>
</evidence>
<evidence type="ECO:0000256" key="4">
    <source>
        <dbReference type="ARBA" id="ARBA00022833"/>
    </source>
</evidence>
<dbReference type="Gene3D" id="4.10.240.10">
    <property type="entry name" value="Zn(2)-C6 fungal-type DNA-binding domain"/>
    <property type="match status" value="1"/>
</dbReference>
<proteinExistence type="inferred from homology"/>
<dbReference type="InterPro" id="IPR002328">
    <property type="entry name" value="ADH_Zn_CS"/>
</dbReference>
<feature type="compositionally biased region" description="Polar residues" evidence="8">
    <location>
        <begin position="467"/>
        <end position="477"/>
    </location>
</feature>
<dbReference type="CDD" id="cd05285">
    <property type="entry name" value="sorbitol_DH"/>
    <property type="match status" value="1"/>
</dbReference>
<keyword evidence="3 7" id="KW-0479">Metal-binding</keyword>
<evidence type="ECO:0000313" key="11">
    <source>
        <dbReference type="EMBL" id="GAW08092.1"/>
    </source>
</evidence>
<dbReference type="InterPro" id="IPR045306">
    <property type="entry name" value="SDH-like"/>
</dbReference>
<dbReference type="SMART" id="SM00906">
    <property type="entry name" value="Fungal_trans"/>
    <property type="match status" value="1"/>
</dbReference>
<dbReference type="Gene3D" id="3.90.180.10">
    <property type="entry name" value="Medium-chain alcohol dehydrogenases, catalytic domain"/>
    <property type="match status" value="1"/>
</dbReference>
<comment type="cofactor">
    <cofactor evidence="1 7">
        <name>Zn(2+)</name>
        <dbReference type="ChEBI" id="CHEBI:29105"/>
    </cofactor>
</comment>
<dbReference type="EMBL" id="BDGU01000569">
    <property type="protein sequence ID" value="GAW08092.1"/>
    <property type="molecule type" value="Genomic_DNA"/>
</dbReference>
<evidence type="ECO:0000259" key="9">
    <source>
        <dbReference type="SMART" id="SM00829"/>
    </source>
</evidence>
<dbReference type="InterPro" id="IPR013154">
    <property type="entry name" value="ADH-like_N"/>
</dbReference>
<dbReference type="SUPFAM" id="SSF51735">
    <property type="entry name" value="NAD(P)-binding Rossmann-fold domains"/>
    <property type="match status" value="1"/>
</dbReference>
<comment type="caution">
    <text evidence="11">The sequence shown here is derived from an EMBL/GenBank/DDBJ whole genome shotgun (WGS) entry which is preliminary data.</text>
</comment>
<evidence type="ECO:0000256" key="3">
    <source>
        <dbReference type="ARBA" id="ARBA00022723"/>
    </source>
</evidence>
<dbReference type="InterPro" id="IPR013149">
    <property type="entry name" value="ADH-like_C"/>
</dbReference>
<dbReference type="Pfam" id="PF04082">
    <property type="entry name" value="Fungal_trans"/>
    <property type="match status" value="1"/>
</dbReference>
<keyword evidence="4 7" id="KW-0862">Zinc</keyword>
<dbReference type="Pfam" id="PF00107">
    <property type="entry name" value="ADH_zinc_N"/>
    <property type="match status" value="1"/>
</dbReference>
<feature type="region of interest" description="Disordered" evidence="8">
    <location>
        <begin position="455"/>
        <end position="492"/>
    </location>
</feature>
<keyword evidence="6" id="KW-0539">Nucleus</keyword>
<evidence type="ECO:0008006" key="13">
    <source>
        <dbReference type="Google" id="ProtNLM"/>
    </source>
</evidence>
<organism evidence="11 12">
    <name type="scientific">Lentinula edodes</name>
    <name type="common">Shiitake mushroom</name>
    <name type="synonym">Lentinus edodes</name>
    <dbReference type="NCBI Taxonomy" id="5353"/>
    <lineage>
        <taxon>Eukaryota</taxon>
        <taxon>Fungi</taxon>
        <taxon>Dikarya</taxon>
        <taxon>Basidiomycota</taxon>
        <taxon>Agaricomycotina</taxon>
        <taxon>Agaricomycetes</taxon>
        <taxon>Agaricomycetidae</taxon>
        <taxon>Agaricales</taxon>
        <taxon>Marasmiineae</taxon>
        <taxon>Omphalotaceae</taxon>
        <taxon>Lentinula</taxon>
    </lineage>
</organism>
<feature type="compositionally biased region" description="Basic and acidic residues" evidence="8">
    <location>
        <begin position="1089"/>
        <end position="1100"/>
    </location>
</feature>
<dbReference type="GO" id="GO:0006062">
    <property type="term" value="P:sorbitol catabolic process"/>
    <property type="evidence" value="ECO:0007669"/>
    <property type="project" value="TreeGrafter"/>
</dbReference>
<sequence length="1241" mass="136857">MPKGLNIRSSQLCCYHDSITLPVVGREDVMVKVESTGICGSDLHLYNHFGFGKVMMRKPNILGHESAGTVVEVGHNVTDVAIGDRVCIEPTMFCRKCHNCKIGKTNVCRNFRQAGMEPTPGTLQQYYVCESDFVVKIPDSLSWEEAGCIQPLAIAIQLAKRAKFAAGQTVAVFGCGPLGALVMATARAYGVSKIVAIDISQKRVDFAKSMWADYSFISPPKELPQDYPDWAAAFKDQVMKDAGLDPWGVDIAVEASGAEPCMHAGIAFTHPGGTYVQAGLGRAINSFPTVEVVAKELDVIGSVRYTAGCFQTAIDLVVSGKVDLKPLITAIFPLSRSTEALEAERQMPVAKYRPEQEYGEHVKFVVKEKKVVLNIELFLITKTTNPQVKCNGQEPCAYCVSSGKLCSYINDNAASARQQSNSVELRLAKVEETILKLLPMAQAFEASLRANNQHSTPGLPFRIDPDSTASNLQSPISRSPPVEDRPSTSTSYRASNAIKDLCVNDVSESSYTPQYDPDLMESSSSYGPEKWSDRYSHLSKDSYGHLRYTGGAASFMLVDALASLQNHAAIDASSNSTLSAKTDIQLPFFAPDKTFRKQPALPRPDDIGYPSHELADELVATYFASIHHTFPILHQQTFVDQYMKAMAQKAKGKPSREHGFLSSLFAVFACGACLIEKGRPKSGQGEGNEFRGFDFYEKAQLLFWMGTGSSQIEHVQCLSIMAICNATWNTLAQSWINVGGAVRRAQDLGLHLSGRHLPLTHFEREYRRRVWWCVYGLDRVLSISLGRPSGTHEDDYDVELPSELDDAQLAALRDGTFLSNSVPSKKSYMIGFVALLRIYVIAGKIMRFVQSAKVEDAKSEKMHESVMDLDSELDNWQHNLPPEVKYAANDTSNPKMFTLCLIAHFVYNSAKINLHRPFIPDRLTSSSDHSSWTRCLAAARSCIRIGEITQEMLPASHHLAFAVQYITLSAVLLLRSTAYVNQPELFSTIISDAETAVKSLEGMEGIFPASKRCKEIVSSLLSVVRVKLYGGPSVLEALQATQRMQEESQQESLSAGVKRKRSEDPGPIASSSRQRLDDRGWTSAGYDTSLDRNTDEERYEQQQFSNLMRTSSIRTPMSNDISLPPTPSDTVPGHVLSNFRGDPALTLNSGKQALPSFEQLVKSQGYTELPTQISLDINAWSTGRNHSIDEYSGYDFLGEDLFALLGSVVKPLEQPSPHTFEENAQALWQAFHGKPDAPFAT</sequence>
<feature type="domain" description="Xylanolytic transcriptional activator regulatory" evidence="10">
    <location>
        <begin position="734"/>
        <end position="807"/>
    </location>
</feature>
<accession>A0A1Q3ELK1</accession>
<evidence type="ECO:0000256" key="5">
    <source>
        <dbReference type="ARBA" id="ARBA00023002"/>
    </source>
</evidence>
<evidence type="ECO:0000313" key="12">
    <source>
        <dbReference type="Proteomes" id="UP000188533"/>
    </source>
</evidence>
<reference evidence="11 12" key="1">
    <citation type="submission" date="2016-08" db="EMBL/GenBank/DDBJ databases">
        <authorList>
            <consortium name="Lentinula edodes genome sequencing consortium"/>
            <person name="Sakamoto Y."/>
            <person name="Nakade K."/>
            <person name="Sato S."/>
            <person name="Yoshida Y."/>
            <person name="Miyazaki K."/>
            <person name="Natsume S."/>
            <person name="Konno N."/>
        </authorList>
    </citation>
    <scope>NUCLEOTIDE SEQUENCE [LARGE SCALE GENOMIC DNA]</scope>
    <source>
        <strain evidence="11 12">NBRC 111202</strain>
    </source>
</reference>
<evidence type="ECO:0000256" key="2">
    <source>
        <dbReference type="ARBA" id="ARBA00008072"/>
    </source>
</evidence>
<dbReference type="GO" id="GO:0003677">
    <property type="term" value="F:DNA binding"/>
    <property type="evidence" value="ECO:0007669"/>
    <property type="project" value="InterPro"/>
</dbReference>
<evidence type="ECO:0000259" key="10">
    <source>
        <dbReference type="SMART" id="SM00906"/>
    </source>
</evidence>
<dbReference type="GO" id="GO:0008270">
    <property type="term" value="F:zinc ion binding"/>
    <property type="evidence" value="ECO:0007669"/>
    <property type="project" value="InterPro"/>
</dbReference>
<dbReference type="GO" id="GO:0003939">
    <property type="term" value="F:L-iditol 2-dehydrogenase (NAD+) activity"/>
    <property type="evidence" value="ECO:0007669"/>
    <property type="project" value="TreeGrafter"/>
</dbReference>
<dbReference type="InterPro" id="IPR036864">
    <property type="entry name" value="Zn2-C6_fun-type_DNA-bd_sf"/>
</dbReference>
<evidence type="ECO:0000256" key="8">
    <source>
        <dbReference type="SAM" id="MobiDB-lite"/>
    </source>
</evidence>
<dbReference type="CDD" id="cd12148">
    <property type="entry name" value="fungal_TF_MHR"/>
    <property type="match status" value="1"/>
</dbReference>
<keyword evidence="5" id="KW-0560">Oxidoreductase</keyword>
<dbReference type="Proteomes" id="UP000188533">
    <property type="component" value="Unassembled WGS sequence"/>
</dbReference>